<sequence>MSYPEADALTAEIVAEYLLDNPDFFQHRADLVERLSIPHRQQGAVSLVEVQLNRHRQRIEELEEEITQLMSLAANNDRTFHEFMDLQQQVLQCVNLNQVAECIEEKARELGLKGWMKVFNAPDSERALFQEQYQRFATNHFNGKDAFLGRLKQTDRTLLFSEETVSELGSFAILPIIRKKPLGVIAFSSDDGGHFQPNMDTLFLRHLTLVVSHLVETLSWQNEESPHVQCTSSK</sequence>
<evidence type="ECO:0008006" key="4">
    <source>
        <dbReference type="Google" id="ProtNLM"/>
    </source>
</evidence>
<evidence type="ECO:0000313" key="3">
    <source>
        <dbReference type="Proteomes" id="UP000018211"/>
    </source>
</evidence>
<protein>
    <recommendedName>
        <fullName evidence="4">3',5'-cyclic-nucleotide phosphodiesterase</fullName>
    </recommendedName>
</protein>
<dbReference type="EMBL" id="CAOF01000124">
    <property type="protein sequence ID" value="CCO47683.1"/>
    <property type="molecule type" value="Genomic_DNA"/>
</dbReference>
<dbReference type="RefSeq" id="WP_022612403.1">
    <property type="nucleotide sequence ID" value="NZ_LK391965.1"/>
</dbReference>
<dbReference type="Pfam" id="PF04340">
    <property type="entry name" value="DUF484"/>
    <property type="match status" value="1"/>
</dbReference>
<dbReference type="InterPro" id="IPR007435">
    <property type="entry name" value="DUF484"/>
</dbReference>
<dbReference type="PANTHER" id="PTHR38765">
    <property type="entry name" value="DUF484 DOMAIN-CONTAINING PROTEIN"/>
    <property type="match status" value="1"/>
</dbReference>
<dbReference type="Proteomes" id="UP000018211">
    <property type="component" value="Unassembled WGS sequence"/>
</dbReference>
<feature type="coiled-coil region" evidence="1">
    <location>
        <begin position="45"/>
        <end position="79"/>
    </location>
</feature>
<reference evidence="2 3" key="1">
    <citation type="journal article" date="2013" name="ISME J.">
        <title>Comparative genomics of pathogenic lineages of Vibrio nigripulchritudo identifies virulence-associated traits.</title>
        <authorList>
            <person name="Goudenege D."/>
            <person name="Labreuche Y."/>
            <person name="Krin E."/>
            <person name="Ansquer D."/>
            <person name="Mangenot S."/>
            <person name="Calteau A."/>
            <person name="Medigue C."/>
            <person name="Mazel D."/>
            <person name="Polz M.F."/>
            <person name="Le Roux F."/>
        </authorList>
    </citation>
    <scope>NUCLEOTIDE SEQUENCE [LARGE SCALE GENOMIC DNA]</scope>
    <source>
        <strain evidence="2 3">SOn1</strain>
    </source>
</reference>
<comment type="caution">
    <text evidence="2">The sequence shown here is derived from an EMBL/GenBank/DDBJ whole genome shotgun (WGS) entry which is preliminary data.</text>
</comment>
<dbReference type="AlphaFoldDB" id="A0AAV2VTE1"/>
<keyword evidence="1" id="KW-0175">Coiled coil</keyword>
<accession>A0AAV2VTE1</accession>
<organism evidence="2 3">
    <name type="scientific">Vibrio nigripulchritudo SOn1</name>
    <dbReference type="NCBI Taxonomy" id="1238450"/>
    <lineage>
        <taxon>Bacteria</taxon>
        <taxon>Pseudomonadati</taxon>
        <taxon>Pseudomonadota</taxon>
        <taxon>Gammaproteobacteria</taxon>
        <taxon>Vibrionales</taxon>
        <taxon>Vibrionaceae</taxon>
        <taxon>Vibrio</taxon>
    </lineage>
</organism>
<proteinExistence type="predicted"/>
<dbReference type="PANTHER" id="PTHR38765:SF1">
    <property type="entry name" value="DUF484 DOMAIN-CONTAINING PROTEIN"/>
    <property type="match status" value="1"/>
</dbReference>
<evidence type="ECO:0000256" key="1">
    <source>
        <dbReference type="SAM" id="Coils"/>
    </source>
</evidence>
<dbReference type="Gene3D" id="3.30.450.40">
    <property type="match status" value="1"/>
</dbReference>
<name>A0AAV2VTE1_9VIBR</name>
<gene>
    <name evidence="2" type="ORF">VIBNISOn1_330025</name>
</gene>
<evidence type="ECO:0000313" key="2">
    <source>
        <dbReference type="EMBL" id="CCO47683.1"/>
    </source>
</evidence>
<dbReference type="InterPro" id="IPR029016">
    <property type="entry name" value="GAF-like_dom_sf"/>
</dbReference>